<reference evidence="1 2" key="1">
    <citation type="submission" date="2013-01" db="EMBL/GenBank/DDBJ databases">
        <authorList>
            <person name="Harkins D.M."/>
            <person name="Durkin A.S."/>
            <person name="Brinkac L.M."/>
            <person name="Haft D.H."/>
            <person name="Selengut J.D."/>
            <person name="Sanka R."/>
            <person name="DePew J."/>
            <person name="Purushe J."/>
            <person name="Chanthongthip A."/>
            <person name="Lattana O."/>
            <person name="Phetsouvanh R."/>
            <person name="Newton P.N."/>
            <person name="Vinetz J.M."/>
            <person name="Sutton G.G."/>
            <person name="Nierman W.C."/>
            <person name="Fouts D.E."/>
        </authorList>
    </citation>
    <scope>NUCLEOTIDE SEQUENCE [LARGE SCALE GENOMIC DNA]</scope>
    <source>
        <strain evidence="1 2">UI 13098</strain>
    </source>
</reference>
<evidence type="ECO:0000313" key="2">
    <source>
        <dbReference type="Proteomes" id="UP000012118"/>
    </source>
</evidence>
<dbReference type="Proteomes" id="UP000012118">
    <property type="component" value="Unassembled WGS sequence"/>
</dbReference>
<dbReference type="EMBL" id="AHNU02000026">
    <property type="protein sequence ID" value="EMN91855.1"/>
    <property type="molecule type" value="Genomic_DNA"/>
</dbReference>
<name>M6QF24_9LEPT</name>
<sequence length="52" mass="6000">MQFDSSELKIVNENGFLKGILIWPERNFQNDKSDISQDSAKFRIGSIYAYKG</sequence>
<proteinExistence type="predicted"/>
<evidence type="ECO:0000313" key="1">
    <source>
        <dbReference type="EMBL" id="EMN91855.1"/>
    </source>
</evidence>
<keyword evidence="2" id="KW-1185">Reference proteome</keyword>
<gene>
    <name evidence="1" type="ORF">LEP1GSC108_1825</name>
</gene>
<organism evidence="1 2">
    <name type="scientific">Leptospira weilii str. UI 13098</name>
    <dbReference type="NCBI Taxonomy" id="1088542"/>
    <lineage>
        <taxon>Bacteria</taxon>
        <taxon>Pseudomonadati</taxon>
        <taxon>Spirochaetota</taxon>
        <taxon>Spirochaetia</taxon>
        <taxon>Leptospirales</taxon>
        <taxon>Leptospiraceae</taxon>
        <taxon>Leptospira</taxon>
    </lineage>
</organism>
<comment type="caution">
    <text evidence="1">The sequence shown here is derived from an EMBL/GenBank/DDBJ whole genome shotgun (WGS) entry which is preliminary data.</text>
</comment>
<accession>M6QF24</accession>
<protein>
    <submittedName>
        <fullName evidence="1">Uncharacterized protein</fullName>
    </submittedName>
</protein>
<dbReference type="AlphaFoldDB" id="M6QF24"/>